<dbReference type="GO" id="GO:0005874">
    <property type="term" value="C:microtubule"/>
    <property type="evidence" value="ECO:0007669"/>
    <property type="project" value="UniProtKB-KW"/>
</dbReference>
<dbReference type="GO" id="GO:0005200">
    <property type="term" value="F:structural constituent of cytoskeleton"/>
    <property type="evidence" value="ECO:0007669"/>
    <property type="project" value="InterPro"/>
</dbReference>
<evidence type="ECO:0000256" key="3">
    <source>
        <dbReference type="ARBA" id="ARBA00009636"/>
    </source>
</evidence>
<dbReference type="SUPFAM" id="SSF52490">
    <property type="entry name" value="Tubulin nucleotide-binding domain-like"/>
    <property type="match status" value="1"/>
</dbReference>
<dbReference type="InterPro" id="IPR003008">
    <property type="entry name" value="Tubulin_FtsZ_GTPase"/>
</dbReference>
<dbReference type="GO" id="GO:0016787">
    <property type="term" value="F:hydrolase activity"/>
    <property type="evidence" value="ECO:0007669"/>
    <property type="project" value="UniProtKB-KW"/>
</dbReference>
<dbReference type="InterPro" id="IPR002452">
    <property type="entry name" value="Alpha_tubulin"/>
</dbReference>
<dbReference type="EMBL" id="NHOQ01001911">
    <property type="protein sequence ID" value="PWA21167.1"/>
    <property type="molecule type" value="Genomic_DNA"/>
</dbReference>
<keyword evidence="8" id="KW-0342">GTP-binding</keyword>
<comment type="catalytic activity">
    <reaction evidence="10">
        <text>GTP + H2O = GDP + phosphate + H(+)</text>
        <dbReference type="Rhea" id="RHEA:19669"/>
        <dbReference type="ChEBI" id="CHEBI:15377"/>
        <dbReference type="ChEBI" id="CHEBI:15378"/>
        <dbReference type="ChEBI" id="CHEBI:37565"/>
        <dbReference type="ChEBI" id="CHEBI:43474"/>
        <dbReference type="ChEBI" id="CHEBI:58189"/>
    </reaction>
    <physiologicalReaction direction="left-to-right" evidence="10">
        <dbReference type="Rhea" id="RHEA:19670"/>
    </physiologicalReaction>
</comment>
<sequence>MAAFFSSKANRSMSFSARSLASSFSRAGRPFTLSSISFSCFKAVAICSLTVCSWLGGIGVTVVPAAGVLRPEPLNERLKQLELREVSSFLLHTVLRLSSVYTKLADSTQIHLLALIGCFWSVAAEREHLVEITLALLLFDGRSQGNDKAWENALIQSAFGLGLRECISIHIGQAGVQIGNACWELYCLEHGIQPDGLMPSDKTAGRGDDSFNTFFSETGSGKHVPRAVYVDLEPTVIVVRLTNDSGLQVHIHSPGDVLSRTGLTEEGIEGVVSSSCGLITRHQTIRLDAMFQTIQLPAGIANLDSSLTNMDGNTLTLDKKKRLILIFDTDKSCHLSSKIGTDLFIILLQGSHVLPGLGELSLLHALTHIPMNEGSLGVHQIKLVVEPSPGLCNGRGVAQHAHSPLDLGYVSTRNHSGRLVVDAHLETSGAPVHKLDPTFSFDVGNGSVDVFGHHISTVQKAAGHVLAVARVTFHHLIGWLKASVRDFRYGHLFMNYSGELELDLNCDILVLSAVVQMLRFVDNHFDDLSDRLSSAECHD</sequence>
<dbReference type="PRINTS" id="PR01161">
    <property type="entry name" value="TUBULIN"/>
</dbReference>
<dbReference type="PANTHER" id="PTHR36527:SF6">
    <property type="entry name" value="TUBULIN_FTSZ GTPASE DOMAIN-CONTAINING PROTEIN"/>
    <property type="match status" value="1"/>
</dbReference>
<dbReference type="InterPro" id="IPR036525">
    <property type="entry name" value="Tubulin/FtsZ_GTPase_sf"/>
</dbReference>
<evidence type="ECO:0000256" key="2">
    <source>
        <dbReference type="ARBA" id="ARBA00004245"/>
    </source>
</evidence>
<evidence type="ECO:0000256" key="4">
    <source>
        <dbReference type="ARBA" id="ARBA00022490"/>
    </source>
</evidence>
<dbReference type="STRING" id="33528.ENSGAFP00000009902"/>
<dbReference type="PANTHER" id="PTHR36527">
    <property type="entry name" value="OS01G0282866 PROTEIN"/>
    <property type="match status" value="1"/>
</dbReference>
<dbReference type="FunFam" id="3.40.50.1440:FF:000079">
    <property type="entry name" value="Tubulin, alpha 4-like"/>
    <property type="match status" value="1"/>
</dbReference>
<evidence type="ECO:0000256" key="10">
    <source>
        <dbReference type="ARBA" id="ARBA00049117"/>
    </source>
</evidence>
<keyword evidence="4" id="KW-0963">Cytoplasm</keyword>
<name>A0A315VEC2_GAMAF</name>
<evidence type="ECO:0000313" key="13">
    <source>
        <dbReference type="Proteomes" id="UP000250572"/>
    </source>
</evidence>
<dbReference type="PRINTS" id="PR01162">
    <property type="entry name" value="ALPHATUBULIN"/>
</dbReference>
<protein>
    <recommendedName>
        <fullName evidence="11">Tubulin/FtsZ GTPase domain-containing protein</fullName>
    </recommendedName>
</protein>
<evidence type="ECO:0000256" key="1">
    <source>
        <dbReference type="ARBA" id="ARBA00001946"/>
    </source>
</evidence>
<gene>
    <name evidence="12" type="ORF">CCH79_00009382</name>
</gene>
<comment type="caution">
    <text evidence="12">The sequence shown here is derived from an EMBL/GenBank/DDBJ whole genome shotgun (WGS) entry which is preliminary data.</text>
</comment>
<accession>A0A315VEC2</accession>
<evidence type="ECO:0000256" key="9">
    <source>
        <dbReference type="ARBA" id="ARBA00023212"/>
    </source>
</evidence>
<evidence type="ECO:0000259" key="11">
    <source>
        <dbReference type="Pfam" id="PF00091"/>
    </source>
</evidence>
<dbReference type="GO" id="GO:0007017">
    <property type="term" value="P:microtubule-based process"/>
    <property type="evidence" value="ECO:0007669"/>
    <property type="project" value="InterPro"/>
</dbReference>
<evidence type="ECO:0000256" key="7">
    <source>
        <dbReference type="ARBA" id="ARBA00022801"/>
    </source>
</evidence>
<evidence type="ECO:0000313" key="12">
    <source>
        <dbReference type="EMBL" id="PWA21167.1"/>
    </source>
</evidence>
<evidence type="ECO:0000256" key="6">
    <source>
        <dbReference type="ARBA" id="ARBA00022741"/>
    </source>
</evidence>
<comment type="similarity">
    <text evidence="3">Belongs to the tubulin family.</text>
</comment>
<keyword evidence="6" id="KW-0547">Nucleotide-binding</keyword>
<keyword evidence="13" id="KW-1185">Reference proteome</keyword>
<dbReference type="GO" id="GO:0005525">
    <property type="term" value="F:GTP binding"/>
    <property type="evidence" value="ECO:0007669"/>
    <property type="project" value="UniProtKB-KW"/>
</dbReference>
<keyword evidence="5" id="KW-0493">Microtubule</keyword>
<dbReference type="Gene3D" id="3.40.50.1440">
    <property type="entry name" value="Tubulin/FtsZ, GTPase domain"/>
    <property type="match status" value="1"/>
</dbReference>
<feature type="domain" description="Tubulin/FtsZ GTPase" evidence="11">
    <location>
        <begin position="165"/>
        <end position="238"/>
    </location>
</feature>
<organism evidence="12 13">
    <name type="scientific">Gambusia affinis</name>
    <name type="common">Western mosquitofish</name>
    <name type="synonym">Heterandria affinis</name>
    <dbReference type="NCBI Taxonomy" id="33528"/>
    <lineage>
        <taxon>Eukaryota</taxon>
        <taxon>Metazoa</taxon>
        <taxon>Chordata</taxon>
        <taxon>Craniata</taxon>
        <taxon>Vertebrata</taxon>
        <taxon>Euteleostomi</taxon>
        <taxon>Actinopterygii</taxon>
        <taxon>Neopterygii</taxon>
        <taxon>Teleostei</taxon>
        <taxon>Neoteleostei</taxon>
        <taxon>Acanthomorphata</taxon>
        <taxon>Ovalentaria</taxon>
        <taxon>Atherinomorphae</taxon>
        <taxon>Cyprinodontiformes</taxon>
        <taxon>Poeciliidae</taxon>
        <taxon>Poeciliinae</taxon>
        <taxon>Gambusia</taxon>
    </lineage>
</organism>
<comment type="cofactor">
    <cofactor evidence="1">
        <name>Mg(2+)</name>
        <dbReference type="ChEBI" id="CHEBI:18420"/>
    </cofactor>
</comment>
<dbReference type="InterPro" id="IPR000217">
    <property type="entry name" value="Tubulin"/>
</dbReference>
<dbReference type="Pfam" id="PF00091">
    <property type="entry name" value="Tubulin"/>
    <property type="match status" value="1"/>
</dbReference>
<evidence type="ECO:0000256" key="5">
    <source>
        <dbReference type="ARBA" id="ARBA00022701"/>
    </source>
</evidence>
<comment type="subcellular location">
    <subcellularLocation>
        <location evidence="2">Cytoplasm</location>
        <location evidence="2">Cytoskeleton</location>
    </subcellularLocation>
</comment>
<keyword evidence="7" id="KW-0378">Hydrolase</keyword>
<proteinExistence type="inferred from homology"/>
<dbReference type="Proteomes" id="UP000250572">
    <property type="component" value="Unassembled WGS sequence"/>
</dbReference>
<reference evidence="12 13" key="1">
    <citation type="journal article" date="2018" name="G3 (Bethesda)">
        <title>A High-Quality Reference Genome for the Invasive Mosquitofish Gambusia affinis Using a Chicago Library.</title>
        <authorList>
            <person name="Hoffberg S.L."/>
            <person name="Troendle N.J."/>
            <person name="Glenn T.C."/>
            <person name="Mahmud O."/>
            <person name="Louha S."/>
            <person name="Chalopin D."/>
            <person name="Bennetzen J.L."/>
            <person name="Mauricio R."/>
        </authorList>
    </citation>
    <scope>NUCLEOTIDE SEQUENCE [LARGE SCALE GENOMIC DNA]</scope>
    <source>
        <strain evidence="12">NE01/NJP1002.9</strain>
        <tissue evidence="12">Muscle</tissue>
    </source>
</reference>
<keyword evidence="9" id="KW-0206">Cytoskeleton</keyword>
<evidence type="ECO:0000256" key="8">
    <source>
        <dbReference type="ARBA" id="ARBA00023134"/>
    </source>
</evidence>
<dbReference type="AlphaFoldDB" id="A0A315VEC2"/>